<reference evidence="3 4" key="1">
    <citation type="submission" date="2024-03" db="EMBL/GenBank/DDBJ databases">
        <authorList>
            <person name="Gkanogiannis A."/>
            <person name="Becerra Lopez-Lavalle L."/>
        </authorList>
    </citation>
    <scope>NUCLEOTIDE SEQUENCE [LARGE SCALE GENOMIC DNA]</scope>
</reference>
<dbReference type="SUPFAM" id="SSF52266">
    <property type="entry name" value="SGNH hydrolase"/>
    <property type="match status" value="1"/>
</dbReference>
<keyword evidence="4" id="KW-1185">Reference proteome</keyword>
<dbReference type="InterPro" id="IPR036514">
    <property type="entry name" value="SGNH_hydro_sf"/>
</dbReference>
<feature type="domain" description="Sialate O-acetylesterase" evidence="2">
    <location>
        <begin position="88"/>
        <end position="343"/>
    </location>
</feature>
<keyword evidence="1" id="KW-0378">Hydrolase</keyword>
<dbReference type="EMBL" id="OZ021745">
    <property type="protein sequence ID" value="CAK9312542.1"/>
    <property type="molecule type" value="Genomic_DNA"/>
</dbReference>
<dbReference type="Proteomes" id="UP001642487">
    <property type="component" value="Chromosome 11"/>
</dbReference>
<evidence type="ECO:0000256" key="1">
    <source>
        <dbReference type="ARBA" id="ARBA00022801"/>
    </source>
</evidence>
<evidence type="ECO:0000313" key="4">
    <source>
        <dbReference type="Proteomes" id="UP001642487"/>
    </source>
</evidence>
<evidence type="ECO:0000313" key="3">
    <source>
        <dbReference type="EMBL" id="CAK9312542.1"/>
    </source>
</evidence>
<gene>
    <name evidence="3" type="ORF">CITCOLO1_LOCUS4236</name>
</gene>
<organism evidence="3 4">
    <name type="scientific">Citrullus colocynthis</name>
    <name type="common">colocynth</name>
    <dbReference type="NCBI Taxonomy" id="252529"/>
    <lineage>
        <taxon>Eukaryota</taxon>
        <taxon>Viridiplantae</taxon>
        <taxon>Streptophyta</taxon>
        <taxon>Embryophyta</taxon>
        <taxon>Tracheophyta</taxon>
        <taxon>Spermatophyta</taxon>
        <taxon>Magnoliopsida</taxon>
        <taxon>eudicotyledons</taxon>
        <taxon>Gunneridae</taxon>
        <taxon>Pentapetalae</taxon>
        <taxon>rosids</taxon>
        <taxon>fabids</taxon>
        <taxon>Cucurbitales</taxon>
        <taxon>Cucurbitaceae</taxon>
        <taxon>Benincaseae</taxon>
        <taxon>Citrullus</taxon>
    </lineage>
</organism>
<dbReference type="PANTHER" id="PTHR31988:SF19">
    <property type="entry name" value="9-O-ACETYL-N-ACETYLNEURAMINIC ACID DEACETYLASE-RELATED"/>
    <property type="match status" value="1"/>
</dbReference>
<evidence type="ECO:0000259" key="2">
    <source>
        <dbReference type="Pfam" id="PF03629"/>
    </source>
</evidence>
<protein>
    <recommendedName>
        <fullName evidence="2">Sialate O-acetylesterase domain-containing protein</fullName>
    </recommendedName>
</protein>
<sequence>MRKAEARINQQSKKNKGRKFLISKVVVSGQIDTEEKLQPSLDKRIPILHFSSVSTCTDTKVEMALLKLSILLCTMLFGPSLSGATSPKNIFILAGQSNMAGRGGVEKNLKGDLEWDGLIPPECQSDSSILRLNLERQWEIAREPLHEGIDINKTAGISPGMSFAHQLLAKAGPNAGVVGLVPCARGGTLIEQWIKNPSNPNATFYQNFIERIKASDREGGVVRALFWFQGESDAAMNDTAMRYKDNLKNFFTDIRNDIKPRFLPIIVVKIALYDFLMKHDTHNLQAVRAAEDAVSKELPHVVTIDALKLPLNFETHEGFNKDHGHFNTTMEIIVGKWLADTYLSHYGHLL</sequence>
<dbReference type="PANTHER" id="PTHR31988">
    <property type="entry name" value="ESTERASE, PUTATIVE (DUF303)-RELATED"/>
    <property type="match status" value="1"/>
</dbReference>
<dbReference type="Pfam" id="PF03629">
    <property type="entry name" value="SASA"/>
    <property type="match status" value="1"/>
</dbReference>
<dbReference type="InterPro" id="IPR005181">
    <property type="entry name" value="SASA"/>
</dbReference>
<dbReference type="InterPro" id="IPR052940">
    <property type="entry name" value="Carb_Esterase_6"/>
</dbReference>
<accession>A0ABP0XWK4</accession>
<proteinExistence type="predicted"/>
<dbReference type="Gene3D" id="3.40.50.1110">
    <property type="entry name" value="SGNH hydrolase"/>
    <property type="match status" value="1"/>
</dbReference>
<name>A0ABP0XWK4_9ROSI</name>